<comment type="subcellular location">
    <subcellularLocation>
        <location evidence="1">Nucleus</location>
    </subcellularLocation>
</comment>
<evidence type="ECO:0000256" key="4">
    <source>
        <dbReference type="ARBA" id="ARBA00023242"/>
    </source>
</evidence>
<dbReference type="PANTHER" id="PTHR28605">
    <property type="entry name" value="CTF8, CHROMOSOME TRANSMISSION FIDELITY FACTOR 8 HOMOLOG (S. CEREVISIAE)"/>
    <property type="match status" value="1"/>
</dbReference>
<dbReference type="OrthoDB" id="121932at2759"/>
<evidence type="ECO:0000256" key="1">
    <source>
        <dbReference type="ARBA" id="ARBA00004123"/>
    </source>
</evidence>
<dbReference type="STRING" id="984485.A0A1E4RQK1"/>
<proteinExistence type="inferred from homology"/>
<dbReference type="GO" id="GO:0006260">
    <property type="term" value="P:DNA replication"/>
    <property type="evidence" value="ECO:0007669"/>
    <property type="project" value="UniProtKB-KW"/>
</dbReference>
<evidence type="ECO:0000313" key="8">
    <source>
        <dbReference type="Proteomes" id="UP000095085"/>
    </source>
</evidence>
<keyword evidence="8" id="KW-1185">Reference proteome</keyword>
<dbReference type="EMBL" id="KV454538">
    <property type="protein sequence ID" value="ODV69549.1"/>
    <property type="molecule type" value="Genomic_DNA"/>
</dbReference>
<organism evidence="7 8">
    <name type="scientific">Hyphopichia burtonii NRRL Y-1933</name>
    <dbReference type="NCBI Taxonomy" id="984485"/>
    <lineage>
        <taxon>Eukaryota</taxon>
        <taxon>Fungi</taxon>
        <taxon>Dikarya</taxon>
        <taxon>Ascomycota</taxon>
        <taxon>Saccharomycotina</taxon>
        <taxon>Pichiomycetes</taxon>
        <taxon>Debaryomycetaceae</taxon>
        <taxon>Hyphopichia</taxon>
    </lineage>
</organism>
<dbReference type="GO" id="GO:0007064">
    <property type="term" value="P:mitotic sister chromatid cohesion"/>
    <property type="evidence" value="ECO:0007669"/>
    <property type="project" value="InterPro"/>
</dbReference>
<evidence type="ECO:0000313" key="7">
    <source>
        <dbReference type="EMBL" id="ODV69549.1"/>
    </source>
</evidence>
<reference evidence="8" key="1">
    <citation type="submission" date="2016-05" db="EMBL/GenBank/DDBJ databases">
        <title>Comparative genomics of biotechnologically important yeasts.</title>
        <authorList>
            <consortium name="DOE Joint Genome Institute"/>
            <person name="Riley R."/>
            <person name="Haridas S."/>
            <person name="Wolfe K.H."/>
            <person name="Lopes M.R."/>
            <person name="Hittinger C.T."/>
            <person name="Goker M."/>
            <person name="Salamov A."/>
            <person name="Wisecaver J."/>
            <person name="Long T.M."/>
            <person name="Aerts A.L."/>
            <person name="Barry K."/>
            <person name="Choi C."/>
            <person name="Clum A."/>
            <person name="Coughlan A.Y."/>
            <person name="Deshpande S."/>
            <person name="Douglass A.P."/>
            <person name="Hanson S.J."/>
            <person name="Klenk H.-P."/>
            <person name="Labutti K."/>
            <person name="Lapidus A."/>
            <person name="Lindquist E."/>
            <person name="Lipzen A."/>
            <person name="Meier-Kolthoff J.P."/>
            <person name="Ohm R.A."/>
            <person name="Otillar R.P."/>
            <person name="Pangilinan J."/>
            <person name="Peng Y."/>
            <person name="Rokas A."/>
            <person name="Rosa C.A."/>
            <person name="Scheuner C."/>
            <person name="Sibirny A.A."/>
            <person name="Slot J.C."/>
            <person name="Stielow J.B."/>
            <person name="Sun H."/>
            <person name="Kurtzman C.P."/>
            <person name="Blackwell M."/>
            <person name="Grigoriev I.V."/>
            <person name="Jeffries T.W."/>
        </authorList>
    </citation>
    <scope>NUCLEOTIDE SEQUENCE [LARGE SCALE GENOMIC DNA]</scope>
    <source>
        <strain evidence="8">NRRL Y-1933</strain>
    </source>
</reference>
<evidence type="ECO:0000256" key="6">
    <source>
        <dbReference type="ARBA" id="ARBA00038447"/>
    </source>
</evidence>
<gene>
    <name evidence="7" type="ORF">HYPBUDRAFT_131568</name>
</gene>
<dbReference type="AlphaFoldDB" id="A0A1E4RQK1"/>
<evidence type="ECO:0000256" key="5">
    <source>
        <dbReference type="ARBA" id="ARBA00023306"/>
    </source>
</evidence>
<dbReference type="Pfam" id="PF09696">
    <property type="entry name" value="Ctf8"/>
    <property type="match status" value="1"/>
</dbReference>
<keyword evidence="4" id="KW-0539">Nucleus</keyword>
<dbReference type="GO" id="GO:0031390">
    <property type="term" value="C:Ctf18 RFC-like complex"/>
    <property type="evidence" value="ECO:0007669"/>
    <property type="project" value="InterPro"/>
</dbReference>
<dbReference type="InterPro" id="IPR018607">
    <property type="entry name" value="Ctf8"/>
</dbReference>
<evidence type="ECO:0000256" key="2">
    <source>
        <dbReference type="ARBA" id="ARBA00022705"/>
    </source>
</evidence>
<protein>
    <submittedName>
        <fullName evidence="7">Uncharacterized protein</fullName>
    </submittedName>
</protein>
<accession>A0A1E4RQK1</accession>
<keyword evidence="5" id="KW-0131">Cell cycle</keyword>
<sequence>MPSTRVDYSAVHEALKLEKSEPSSFDEIISTPYGLSILEIQGELNLPTSLSQEQIDKNPEGDYVSNFAKVDDIYYAVKFGKLDFDPKDSTKVTLFIGKSQRLIGSMVNLNPPLGVMRIPHNEDNDEENSEDIKIVDIIKKKIIFKHRPLPIM</sequence>
<keyword evidence="2" id="KW-0235">DNA replication</keyword>
<evidence type="ECO:0000256" key="3">
    <source>
        <dbReference type="ARBA" id="ARBA00023125"/>
    </source>
</evidence>
<dbReference type="PANTHER" id="PTHR28605:SF1">
    <property type="entry name" value="CHROMOSOME TRANSMISSION FIDELITY FACTOR 8"/>
    <property type="match status" value="1"/>
</dbReference>
<dbReference type="GeneID" id="30994005"/>
<dbReference type="RefSeq" id="XP_020078616.1">
    <property type="nucleotide sequence ID" value="XM_020219455.1"/>
</dbReference>
<dbReference type="Proteomes" id="UP000095085">
    <property type="component" value="Unassembled WGS sequence"/>
</dbReference>
<keyword evidence="3" id="KW-0238">DNA-binding</keyword>
<comment type="similarity">
    <text evidence="6">Belongs to the CTF8 family.</text>
</comment>
<dbReference type="GO" id="GO:0003677">
    <property type="term" value="F:DNA binding"/>
    <property type="evidence" value="ECO:0007669"/>
    <property type="project" value="UniProtKB-KW"/>
</dbReference>
<name>A0A1E4RQK1_9ASCO</name>